<evidence type="ECO:0000259" key="1">
    <source>
        <dbReference type="Pfam" id="PF04194"/>
    </source>
</evidence>
<dbReference type="GO" id="GO:0005737">
    <property type="term" value="C:cytoplasm"/>
    <property type="evidence" value="ECO:0007669"/>
    <property type="project" value="InterPro"/>
</dbReference>
<dbReference type="InterPro" id="IPR052815">
    <property type="entry name" value="PDCD2-like_regulator"/>
</dbReference>
<evidence type="ECO:0000313" key="2">
    <source>
        <dbReference type="Proteomes" id="UP000081671"/>
    </source>
</evidence>
<dbReference type="OrthoDB" id="366284at2759"/>
<feature type="domain" description="Programmed cell death protein 2 C-terminal" evidence="1">
    <location>
        <begin position="193"/>
        <end position="296"/>
    </location>
</feature>
<gene>
    <name evidence="3" type="primary">Pdcd2l</name>
</gene>
<proteinExistence type="predicted"/>
<evidence type="ECO:0000313" key="3">
    <source>
        <dbReference type="RefSeq" id="XP_012881620.1"/>
    </source>
</evidence>
<organism evidence="2 3">
    <name type="scientific">Dipodomys ordii</name>
    <name type="common">Ord's kangaroo rat</name>
    <dbReference type="NCBI Taxonomy" id="10020"/>
    <lineage>
        <taxon>Eukaryota</taxon>
        <taxon>Metazoa</taxon>
        <taxon>Chordata</taxon>
        <taxon>Craniata</taxon>
        <taxon>Vertebrata</taxon>
        <taxon>Euteleostomi</taxon>
        <taxon>Mammalia</taxon>
        <taxon>Eutheria</taxon>
        <taxon>Euarchontoglires</taxon>
        <taxon>Glires</taxon>
        <taxon>Rodentia</taxon>
        <taxon>Castorimorpha</taxon>
        <taxon>Heteromyidae</taxon>
        <taxon>Dipodomyinae</taxon>
        <taxon>Dipodomys</taxon>
    </lineage>
</organism>
<sequence>MAAVRKPPVLLGLRDAAVRDGLTGPSAWTASKLGGVALSMIALYLLVIFQKQESGLAAENWCEGADDWGSDGEETPAPQLPLDFGKDSYCAKDADCTVQLQGLSLKDTGVDAACPASQHRGMAVPTGVPQFQPYYICVVDEEDFRDLVSLDHAYNLLRDYEQREGIHMDQLLSQSFSDAGDEKYEKTKIKSGDQMFYKFMKRIAACQDQILRYSWSGEPLFLSCPTSGITEVPACGHCGGPRTFECQLMPALVTMLNSAHLGLCVEFGTVLVYTCEKSCWPQNHQTPMEEFCIIQQDPDEFLFK</sequence>
<dbReference type="GeneID" id="105993034"/>
<dbReference type="CTD" id="84306"/>
<dbReference type="STRING" id="10020.ENSDORP00000027660"/>
<dbReference type="Proteomes" id="UP000081671">
    <property type="component" value="Unplaced"/>
</dbReference>
<dbReference type="InParanoid" id="A0A1S3FZ20"/>
<dbReference type="KEGG" id="dord:105993034"/>
<dbReference type="PANTHER" id="PTHR46421:SF1">
    <property type="entry name" value="PROGRAMMED CELL DEATH PROTEIN 2-LIKE"/>
    <property type="match status" value="1"/>
</dbReference>
<reference evidence="3" key="1">
    <citation type="submission" date="2025-08" db="UniProtKB">
        <authorList>
            <consortium name="RefSeq"/>
        </authorList>
    </citation>
    <scope>IDENTIFICATION</scope>
    <source>
        <tissue evidence="3">Kidney</tissue>
    </source>
</reference>
<protein>
    <submittedName>
        <fullName evidence="3">Programmed cell death protein 2-like</fullName>
    </submittedName>
</protein>
<dbReference type="PANTHER" id="PTHR46421">
    <property type="entry name" value="PROGRAMMED CELL DEATH PROTEIN 2-LIKE"/>
    <property type="match status" value="1"/>
</dbReference>
<dbReference type="Pfam" id="PF04194">
    <property type="entry name" value="PDCD2_C"/>
    <property type="match status" value="1"/>
</dbReference>
<dbReference type="FunCoup" id="A0A1S3FZ20">
    <property type="interactions" value="1439"/>
</dbReference>
<name>A0A1S3FZ20_DIPOR</name>
<dbReference type="GO" id="GO:0006915">
    <property type="term" value="P:apoptotic process"/>
    <property type="evidence" value="ECO:0007669"/>
    <property type="project" value="TreeGrafter"/>
</dbReference>
<accession>A0A1S3FZ20</accession>
<keyword evidence="2" id="KW-1185">Reference proteome</keyword>
<dbReference type="RefSeq" id="XP_012881620.1">
    <property type="nucleotide sequence ID" value="XM_013026166.1"/>
</dbReference>
<dbReference type="InterPro" id="IPR007320">
    <property type="entry name" value="PDCD2_C"/>
</dbReference>
<dbReference type="AlphaFoldDB" id="A0A1S3FZ20"/>